<dbReference type="HOGENOM" id="CLU_029283_0_0_1"/>
<evidence type="ECO:0000256" key="1">
    <source>
        <dbReference type="ARBA" id="ARBA00004141"/>
    </source>
</evidence>
<protein>
    <recommendedName>
        <fullName evidence="7">TECPR1-like DysF domain-containing protein</fullName>
    </recommendedName>
</protein>
<name>G4TP02_SERID</name>
<keyword evidence="4 6" id="KW-0472">Membrane</keyword>
<feature type="compositionally biased region" description="Low complexity" evidence="5">
    <location>
        <begin position="43"/>
        <end position="55"/>
    </location>
</feature>
<dbReference type="Proteomes" id="UP000007148">
    <property type="component" value="Unassembled WGS sequence"/>
</dbReference>
<dbReference type="InterPro" id="IPR010482">
    <property type="entry name" value="TECPR1-like_DysF"/>
</dbReference>
<dbReference type="PANTHER" id="PTHR28304:SF2">
    <property type="entry name" value="PEROXISOMAL MEMBRANE PROTEIN PEX29"/>
    <property type="match status" value="1"/>
</dbReference>
<keyword evidence="3 6" id="KW-1133">Transmembrane helix</keyword>
<dbReference type="GO" id="GO:0007031">
    <property type="term" value="P:peroxisome organization"/>
    <property type="evidence" value="ECO:0007669"/>
    <property type="project" value="UniProtKB-ARBA"/>
</dbReference>
<dbReference type="InParanoid" id="G4TP02"/>
<feature type="transmembrane region" description="Helical" evidence="6">
    <location>
        <begin position="151"/>
        <end position="170"/>
    </location>
</feature>
<dbReference type="GO" id="GO:0005778">
    <property type="term" value="C:peroxisomal membrane"/>
    <property type="evidence" value="ECO:0007669"/>
    <property type="project" value="TreeGrafter"/>
</dbReference>
<feature type="region of interest" description="Disordered" evidence="5">
    <location>
        <begin position="14"/>
        <end position="55"/>
    </location>
</feature>
<evidence type="ECO:0000256" key="5">
    <source>
        <dbReference type="SAM" id="MobiDB-lite"/>
    </source>
</evidence>
<feature type="compositionally biased region" description="Polar residues" evidence="5">
    <location>
        <begin position="24"/>
        <end position="35"/>
    </location>
</feature>
<dbReference type="Pfam" id="PF06398">
    <property type="entry name" value="Pex24p"/>
    <property type="match status" value="1"/>
</dbReference>
<gene>
    <name evidence="8" type="ORF">PIIN_07000</name>
</gene>
<evidence type="ECO:0000256" key="2">
    <source>
        <dbReference type="ARBA" id="ARBA00022692"/>
    </source>
</evidence>
<evidence type="ECO:0000256" key="3">
    <source>
        <dbReference type="ARBA" id="ARBA00022989"/>
    </source>
</evidence>
<comment type="subcellular location">
    <subcellularLocation>
        <location evidence="1">Membrane</location>
        <topology evidence="1">Multi-pass membrane protein</topology>
    </subcellularLocation>
</comment>
<dbReference type="PANTHER" id="PTHR28304">
    <property type="entry name" value="PEROXISOMAL MEMBRANE PROTEIN PEX29"/>
    <property type="match status" value="1"/>
</dbReference>
<dbReference type="AlphaFoldDB" id="G4TP02"/>
<feature type="domain" description="TECPR1-like DysF" evidence="7">
    <location>
        <begin position="96"/>
        <end position="444"/>
    </location>
</feature>
<dbReference type="STRING" id="1109443.G4TP02"/>
<accession>G4TP02</accession>
<proteinExistence type="predicted"/>
<comment type="caution">
    <text evidence="8">The sequence shown here is derived from an EMBL/GenBank/DDBJ whole genome shotgun (WGS) entry which is preliminary data.</text>
</comment>
<feature type="transmembrane region" description="Helical" evidence="6">
    <location>
        <begin position="258"/>
        <end position="275"/>
    </location>
</feature>
<evidence type="ECO:0000256" key="6">
    <source>
        <dbReference type="SAM" id="Phobius"/>
    </source>
</evidence>
<dbReference type="eggNOG" id="ENOG502QQTF">
    <property type="taxonomic scope" value="Eukaryota"/>
</dbReference>
<keyword evidence="2 6" id="KW-0812">Transmembrane</keyword>
<sequence>MANLDSWVEIPPYATPIARGDDTTPVNQESLQVPSSPRPSRLASDSPASPAKASSSSIASNLTNAMLTAALNVPTPSAPSDPRKTAGRLLSTRDSLSIPITAVNFRRFVSRSGAVFWLQDRVEEILFWRKGWKVTTSWMIAYSFLCYYPKLILLLPHVILLAILFITYSVRHPADKPDDAPLAPAWVPAEAREGSSEWFANLQAIQNLMGFYADMYENVTSLLPHLTHATPTSAPLLTFLLVTLLLGLPLLPLVPLRPVFLIVGIAPFILTHPTVQRMAPAVLDTARKLYFTTIQRFINNDRLEDTVWAAPIREVELWENERWSLATSQVAPSSSGDPGWSKANLRRGERKGWSRRRDGWSDADALDGSLEGDIRSNLTFTLEPGWHFIPTEDWQPDIFGSWVSNVGGDADGWVYTNDVWNDPHAEPPEEWKLRGMTRRRRWVRRIYFVEPVPPST</sequence>
<reference evidence="8 9" key="1">
    <citation type="journal article" date="2011" name="PLoS Pathog.">
        <title>Endophytic Life Strategies Decoded by Genome and Transcriptome Analyses of the Mutualistic Root Symbiont Piriformospora indica.</title>
        <authorList>
            <person name="Zuccaro A."/>
            <person name="Lahrmann U."/>
            <person name="Guldener U."/>
            <person name="Langen G."/>
            <person name="Pfiffi S."/>
            <person name="Biedenkopf D."/>
            <person name="Wong P."/>
            <person name="Samans B."/>
            <person name="Grimm C."/>
            <person name="Basiewicz M."/>
            <person name="Murat C."/>
            <person name="Martin F."/>
            <person name="Kogel K.H."/>
        </authorList>
    </citation>
    <scope>NUCLEOTIDE SEQUENCE [LARGE SCALE GENOMIC DNA]</scope>
    <source>
        <strain evidence="8 9">DSM 11827</strain>
    </source>
</reference>
<organism evidence="8 9">
    <name type="scientific">Serendipita indica (strain DSM 11827)</name>
    <name type="common">Root endophyte fungus</name>
    <name type="synonym">Piriformospora indica</name>
    <dbReference type="NCBI Taxonomy" id="1109443"/>
    <lineage>
        <taxon>Eukaryota</taxon>
        <taxon>Fungi</taxon>
        <taxon>Dikarya</taxon>
        <taxon>Basidiomycota</taxon>
        <taxon>Agaricomycotina</taxon>
        <taxon>Agaricomycetes</taxon>
        <taxon>Sebacinales</taxon>
        <taxon>Serendipitaceae</taxon>
        <taxon>Serendipita</taxon>
    </lineage>
</organism>
<feature type="transmembrane region" description="Helical" evidence="6">
    <location>
        <begin position="232"/>
        <end position="251"/>
    </location>
</feature>
<dbReference type="EMBL" id="CAFZ01000198">
    <property type="protein sequence ID" value="CCA73045.1"/>
    <property type="molecule type" value="Genomic_DNA"/>
</dbReference>
<evidence type="ECO:0000256" key="4">
    <source>
        <dbReference type="ARBA" id="ARBA00023136"/>
    </source>
</evidence>
<keyword evidence="9" id="KW-1185">Reference proteome</keyword>
<dbReference type="InterPro" id="IPR052816">
    <property type="entry name" value="Peroxisomal_Membrane_PEX28-32"/>
</dbReference>
<dbReference type="OMA" id="RWTRRIY"/>
<evidence type="ECO:0000259" key="7">
    <source>
        <dbReference type="Pfam" id="PF06398"/>
    </source>
</evidence>
<evidence type="ECO:0000313" key="9">
    <source>
        <dbReference type="Proteomes" id="UP000007148"/>
    </source>
</evidence>
<evidence type="ECO:0000313" key="8">
    <source>
        <dbReference type="EMBL" id="CCA73045.1"/>
    </source>
</evidence>
<dbReference type="OrthoDB" id="74314at2759"/>